<dbReference type="SUPFAM" id="SSF48371">
    <property type="entry name" value="ARM repeat"/>
    <property type="match status" value="1"/>
</dbReference>
<evidence type="ECO:0000256" key="4">
    <source>
        <dbReference type="ARBA" id="ARBA00058490"/>
    </source>
</evidence>
<feature type="repeat" description="Pumilio" evidence="5">
    <location>
        <begin position="755"/>
        <end position="792"/>
    </location>
</feature>
<dbReference type="GO" id="GO:0006417">
    <property type="term" value="P:regulation of translation"/>
    <property type="evidence" value="ECO:0007669"/>
    <property type="project" value="UniProtKB-KW"/>
</dbReference>
<dbReference type="InterPro" id="IPR011989">
    <property type="entry name" value="ARM-like"/>
</dbReference>
<gene>
    <name evidence="8" type="ORF">F0562_035481</name>
</gene>
<dbReference type="AlphaFoldDB" id="A0A5J5ADM5"/>
<dbReference type="EMBL" id="CM018045">
    <property type="protein sequence ID" value="KAA8528268.1"/>
    <property type="molecule type" value="Genomic_DNA"/>
</dbReference>
<dbReference type="InterPro" id="IPR003245">
    <property type="entry name" value="Phytocyanin_dom"/>
</dbReference>
<keyword evidence="3" id="KW-0694">RNA-binding</keyword>
<feature type="repeat" description="Pumilio" evidence="5">
    <location>
        <begin position="536"/>
        <end position="571"/>
    </location>
</feature>
<dbReference type="PANTHER" id="PTHR12537">
    <property type="entry name" value="RNA BINDING PROTEIN PUMILIO-RELATED"/>
    <property type="match status" value="1"/>
</dbReference>
<dbReference type="PROSITE" id="PS51485">
    <property type="entry name" value="PHYTOCYANIN"/>
    <property type="match status" value="1"/>
</dbReference>
<dbReference type="Gene3D" id="1.25.10.10">
    <property type="entry name" value="Leucine-rich Repeat Variant"/>
    <property type="match status" value="1"/>
</dbReference>
<dbReference type="FunFam" id="1.25.10.10:FF:000237">
    <property type="entry name" value="Pumilio homolog 9"/>
    <property type="match status" value="1"/>
</dbReference>
<feature type="domain" description="PUM-HD" evidence="6">
    <location>
        <begin position="472"/>
        <end position="817"/>
    </location>
</feature>
<dbReference type="Pfam" id="PF02298">
    <property type="entry name" value="Cu_bind_like"/>
    <property type="match status" value="1"/>
</dbReference>
<evidence type="ECO:0000256" key="5">
    <source>
        <dbReference type="PROSITE-ProRule" id="PRU00317"/>
    </source>
</evidence>
<dbReference type="GO" id="GO:0005737">
    <property type="term" value="C:cytoplasm"/>
    <property type="evidence" value="ECO:0007669"/>
    <property type="project" value="TreeGrafter"/>
</dbReference>
<proteinExistence type="predicted"/>
<dbReference type="Pfam" id="PF00806">
    <property type="entry name" value="PUF"/>
    <property type="match status" value="8"/>
</dbReference>
<evidence type="ECO:0000256" key="2">
    <source>
        <dbReference type="ARBA" id="ARBA00022845"/>
    </source>
</evidence>
<dbReference type="SMART" id="SM00025">
    <property type="entry name" value="Pumilio"/>
    <property type="match status" value="8"/>
</dbReference>
<evidence type="ECO:0000259" key="7">
    <source>
        <dbReference type="PROSITE" id="PS51485"/>
    </source>
</evidence>
<evidence type="ECO:0000313" key="9">
    <source>
        <dbReference type="Proteomes" id="UP000325577"/>
    </source>
</evidence>
<dbReference type="Proteomes" id="UP000325577">
    <property type="component" value="Linkage Group LG21"/>
</dbReference>
<keyword evidence="1" id="KW-0677">Repeat</keyword>
<dbReference type="InterPro" id="IPR001313">
    <property type="entry name" value="Pumilio_RNA-bd_rpt"/>
</dbReference>
<organism evidence="8 9">
    <name type="scientific">Nyssa sinensis</name>
    <dbReference type="NCBI Taxonomy" id="561372"/>
    <lineage>
        <taxon>Eukaryota</taxon>
        <taxon>Viridiplantae</taxon>
        <taxon>Streptophyta</taxon>
        <taxon>Embryophyta</taxon>
        <taxon>Tracheophyta</taxon>
        <taxon>Spermatophyta</taxon>
        <taxon>Magnoliopsida</taxon>
        <taxon>eudicotyledons</taxon>
        <taxon>Gunneridae</taxon>
        <taxon>Pentapetalae</taxon>
        <taxon>asterids</taxon>
        <taxon>Cornales</taxon>
        <taxon>Nyssaceae</taxon>
        <taxon>Nyssa</taxon>
    </lineage>
</organism>
<feature type="domain" description="Phytocyanin" evidence="7">
    <location>
        <begin position="1"/>
        <end position="63"/>
    </location>
</feature>
<dbReference type="GO" id="GO:0009055">
    <property type="term" value="F:electron transfer activity"/>
    <property type="evidence" value="ECO:0007669"/>
    <property type="project" value="InterPro"/>
</dbReference>
<dbReference type="InterPro" id="IPR016024">
    <property type="entry name" value="ARM-type_fold"/>
</dbReference>
<accession>A0A5J5ADM5</accession>
<evidence type="ECO:0008006" key="10">
    <source>
        <dbReference type="Google" id="ProtNLM"/>
    </source>
</evidence>
<dbReference type="InterPro" id="IPR008972">
    <property type="entry name" value="Cupredoxin"/>
</dbReference>
<feature type="repeat" description="Pumilio" evidence="5">
    <location>
        <begin position="500"/>
        <end position="535"/>
    </location>
</feature>
<feature type="repeat" description="Pumilio" evidence="5">
    <location>
        <begin position="612"/>
        <end position="647"/>
    </location>
</feature>
<evidence type="ECO:0000256" key="1">
    <source>
        <dbReference type="ARBA" id="ARBA00022737"/>
    </source>
</evidence>
<dbReference type="PROSITE" id="PS50303">
    <property type="entry name" value="PUM_HD"/>
    <property type="match status" value="1"/>
</dbReference>
<dbReference type="InterPro" id="IPR033712">
    <property type="entry name" value="Pumilio_RNA-bd"/>
</dbReference>
<dbReference type="OrthoDB" id="668540at2759"/>
<dbReference type="GO" id="GO:0003729">
    <property type="term" value="F:mRNA binding"/>
    <property type="evidence" value="ECO:0007669"/>
    <property type="project" value="TreeGrafter"/>
</dbReference>
<sequence>MGLHNIVEVGKEDFEACTQNKVIEIYYKGPTILNFTQPGTHYYYSGIGTQCELGQKLSVTVVRGKGSSGRTRRHLLELMAPAPSPSTAAPIAVEKEKNVVGNMKGDGELEMLLNEIPHVTSHNYHPHHQNMHYLLTSVSPSSSFSSSAGLCSSEDGFSPSLTPFDESMYRAPSTHYVDSRVVKNSNEYMVDEYGLSERLPRMHIGDEHKDRSKVMRFQMDADGFGLGNRSLDSVYLRNSENYCPFEGFNGDVHDYGGFHSSVQGHYTSFDDARKTTLLGLPQGYNLSNSMGSYLTHNQSNVLYSDPSCYKERIDDLMEQTKGQRRGYCNNGVQLHSPSMSRSYLNDDFCCSQQYGLNSNGDRGIFNPLNSSHLMHPELASSVESPIYNRSMLEQNSRAFPNGKVPPSLLSMTDTGDLEAFSCEDSFIIQGKNLKYVVDKGRDRSKGQKKNYHNEIAMPNPREKRPELHVQSRLGGICENGLSPRNSSPLFLQSIYSSLAEVQGYIYFTAKDQHGCRFLQRIFDEGSRQDVQIIFNELIDHVVELMMNPFGNYLMQKLLDVCCEEQRMQIVLMVTEEPRELVKISLNTHGTRVVQKLIETLKTRQQISLVVSALKPAFLDLIKDPNGNHVVQRCLQCLGKEDNKFIFDAAAKFCVDIATHRHGCCVLNRCIAHSIGKHREKLAIEIAANGLILAQDAFGNYVVQYIIELNIPSVAACLISQFEGHYVYLSMQKFSSHVIEKCLKCSEESRAIIIHELLSVPHFEQLLQDPFANYVIQSALEFTKGSLHASLVEAVRPHMILRTSPYCKKIFSCNLLKK</sequence>
<dbReference type="Gene3D" id="2.60.40.420">
    <property type="entry name" value="Cupredoxins - blue copper proteins"/>
    <property type="match status" value="1"/>
</dbReference>
<dbReference type="PROSITE" id="PS50302">
    <property type="entry name" value="PUM"/>
    <property type="match status" value="6"/>
</dbReference>
<keyword evidence="2" id="KW-0810">Translation regulation</keyword>
<dbReference type="PANTHER" id="PTHR12537:SF138">
    <property type="entry name" value="PUMILIO HOMOLOG 7, CHLOROPLASTIC-RELATED"/>
    <property type="match status" value="1"/>
</dbReference>
<dbReference type="InterPro" id="IPR033133">
    <property type="entry name" value="PUM-HD"/>
</dbReference>
<reference evidence="8 9" key="1">
    <citation type="submission" date="2019-09" db="EMBL/GenBank/DDBJ databases">
        <title>A chromosome-level genome assembly of the Chinese tupelo Nyssa sinensis.</title>
        <authorList>
            <person name="Yang X."/>
            <person name="Kang M."/>
            <person name="Yang Y."/>
            <person name="Xiong H."/>
            <person name="Wang M."/>
            <person name="Zhang Z."/>
            <person name="Wang Z."/>
            <person name="Wu H."/>
            <person name="Ma T."/>
            <person name="Liu J."/>
            <person name="Xi Z."/>
        </authorList>
    </citation>
    <scope>NUCLEOTIDE SEQUENCE [LARGE SCALE GENOMIC DNA]</scope>
    <source>
        <strain evidence="8">J267</strain>
        <tissue evidence="8">Leaf</tissue>
    </source>
</reference>
<feature type="repeat" description="Pumilio" evidence="5">
    <location>
        <begin position="684"/>
        <end position="719"/>
    </location>
</feature>
<keyword evidence="9" id="KW-1185">Reference proteome</keyword>
<dbReference type="SUPFAM" id="SSF49503">
    <property type="entry name" value="Cupredoxins"/>
    <property type="match status" value="1"/>
</dbReference>
<evidence type="ECO:0000313" key="8">
    <source>
        <dbReference type="EMBL" id="KAA8528268.1"/>
    </source>
</evidence>
<name>A0A5J5ADM5_9ASTE</name>
<evidence type="ECO:0000259" key="6">
    <source>
        <dbReference type="PROSITE" id="PS50303"/>
    </source>
</evidence>
<evidence type="ECO:0000256" key="3">
    <source>
        <dbReference type="ARBA" id="ARBA00022884"/>
    </source>
</evidence>
<protein>
    <recommendedName>
        <fullName evidence="10">PUM-HD domain-containing protein</fullName>
    </recommendedName>
</protein>
<comment type="function">
    <text evidence="4">Sequence-specific RNA-binding protein that regulates translation and mRNA stability by binding the 3'-UTR of target mRNAs.</text>
</comment>
<feature type="repeat" description="Pumilio" evidence="5">
    <location>
        <begin position="572"/>
        <end position="611"/>
    </location>
</feature>
<dbReference type="CDD" id="cd07920">
    <property type="entry name" value="Pumilio"/>
    <property type="match status" value="1"/>
</dbReference>